<evidence type="ECO:0000313" key="2">
    <source>
        <dbReference type="Proteomes" id="UP000606974"/>
    </source>
</evidence>
<dbReference type="EMBL" id="JAACFV010000020">
    <property type="protein sequence ID" value="KAF7511484.1"/>
    <property type="molecule type" value="Genomic_DNA"/>
</dbReference>
<dbReference type="AlphaFoldDB" id="A0A8H7ANM4"/>
<keyword evidence="2" id="KW-1185">Reference proteome</keyword>
<organism evidence="1 2">
    <name type="scientific">Endocarpon pusillum</name>
    <dbReference type="NCBI Taxonomy" id="364733"/>
    <lineage>
        <taxon>Eukaryota</taxon>
        <taxon>Fungi</taxon>
        <taxon>Dikarya</taxon>
        <taxon>Ascomycota</taxon>
        <taxon>Pezizomycotina</taxon>
        <taxon>Eurotiomycetes</taxon>
        <taxon>Chaetothyriomycetidae</taxon>
        <taxon>Verrucariales</taxon>
        <taxon>Verrucariaceae</taxon>
        <taxon>Endocarpon</taxon>
    </lineage>
</organism>
<protein>
    <submittedName>
        <fullName evidence="1">Uncharacterized protein</fullName>
    </submittedName>
</protein>
<proteinExistence type="predicted"/>
<name>A0A8H7ANM4_9EURO</name>
<accession>A0A8H7ANM4</accession>
<sequence>MWGGRSSEAVRRDMLNTLSGGQEQALRGSSTEMSIAERFWSPTTALSVLDLGDLGFDSLFKWG</sequence>
<gene>
    <name evidence="1" type="ORF">GJ744_004673</name>
</gene>
<reference evidence="1" key="1">
    <citation type="submission" date="2020-02" db="EMBL/GenBank/DDBJ databases">
        <authorList>
            <person name="Palmer J.M."/>
        </authorList>
    </citation>
    <scope>NUCLEOTIDE SEQUENCE</scope>
    <source>
        <strain evidence="1">EPUS1.4</strain>
        <tissue evidence="1">Thallus</tissue>
    </source>
</reference>
<evidence type="ECO:0000313" key="1">
    <source>
        <dbReference type="EMBL" id="KAF7511484.1"/>
    </source>
</evidence>
<comment type="caution">
    <text evidence="1">The sequence shown here is derived from an EMBL/GenBank/DDBJ whole genome shotgun (WGS) entry which is preliminary data.</text>
</comment>
<dbReference type="Proteomes" id="UP000606974">
    <property type="component" value="Unassembled WGS sequence"/>
</dbReference>